<comment type="caution">
    <text evidence="1">The sequence shown here is derived from an EMBL/GenBank/DDBJ whole genome shotgun (WGS) entry which is preliminary data.</text>
</comment>
<gene>
    <name evidence="1" type="ORF">CLO192961_LOCUS4237</name>
</gene>
<organism evidence="1 2">
    <name type="scientific">Bionectria ochroleuca</name>
    <name type="common">Gliocladium roseum</name>
    <dbReference type="NCBI Taxonomy" id="29856"/>
    <lineage>
        <taxon>Eukaryota</taxon>
        <taxon>Fungi</taxon>
        <taxon>Dikarya</taxon>
        <taxon>Ascomycota</taxon>
        <taxon>Pezizomycotina</taxon>
        <taxon>Sordariomycetes</taxon>
        <taxon>Hypocreomycetidae</taxon>
        <taxon>Hypocreales</taxon>
        <taxon>Bionectriaceae</taxon>
        <taxon>Clonostachys</taxon>
    </lineage>
</organism>
<evidence type="ECO:0000313" key="2">
    <source>
        <dbReference type="Proteomes" id="UP000766486"/>
    </source>
</evidence>
<dbReference type="EMBL" id="CABFNS010000006">
    <property type="protein sequence ID" value="VUC19855.1"/>
    <property type="molecule type" value="Genomic_DNA"/>
</dbReference>
<proteinExistence type="predicted"/>
<keyword evidence="2" id="KW-1185">Reference proteome</keyword>
<evidence type="ECO:0000313" key="1">
    <source>
        <dbReference type="EMBL" id="VUC19855.1"/>
    </source>
</evidence>
<protein>
    <submittedName>
        <fullName evidence="1">Uncharacterized protein</fullName>
    </submittedName>
</protein>
<accession>A0ABY6TMW6</accession>
<reference evidence="1 2" key="1">
    <citation type="submission" date="2019-06" db="EMBL/GenBank/DDBJ databases">
        <authorList>
            <person name="Broberg M."/>
        </authorList>
    </citation>
    <scope>NUCLEOTIDE SEQUENCE [LARGE SCALE GENOMIC DNA]</scope>
</reference>
<sequence length="101" mass="11271">MVLLYTLETPRLLVADKNSKENSKTPFPVEDLLQALTDLCQNSRFSLMLLSSSQASEATARTIKTNPANYPHLSRISELALQSHTITNSSPTGYSPQRWSF</sequence>
<name>A0ABY6TMW6_BIOOC</name>
<dbReference type="Proteomes" id="UP000766486">
    <property type="component" value="Unassembled WGS sequence"/>
</dbReference>